<sequence length="76" mass="8115">MPLLVRTCTLGRGIQYAAAYQINHTCLGVLDRPVKPGDDSCALGITAPTASDRSRTVLRSTDRPATSAMRSHPTFG</sequence>
<dbReference type="Proteomes" id="UP000193884">
    <property type="component" value="Unassembled WGS sequence"/>
</dbReference>
<keyword evidence="3" id="KW-1185">Reference proteome</keyword>
<accession>A0ABX3WZT3</accession>
<comment type="caution">
    <text evidence="2">The sequence shown here is derived from an EMBL/GenBank/DDBJ whole genome shotgun (WGS) entry which is preliminary data.</text>
</comment>
<proteinExistence type="predicted"/>
<organism evidence="2 3">
    <name type="scientific">Bradyrhizobium canariense</name>
    <dbReference type="NCBI Taxonomy" id="255045"/>
    <lineage>
        <taxon>Bacteria</taxon>
        <taxon>Pseudomonadati</taxon>
        <taxon>Pseudomonadota</taxon>
        <taxon>Alphaproteobacteria</taxon>
        <taxon>Hyphomicrobiales</taxon>
        <taxon>Nitrobacteraceae</taxon>
        <taxon>Bradyrhizobium</taxon>
    </lineage>
</organism>
<gene>
    <name evidence="2" type="ORF">BST63_23240</name>
</gene>
<evidence type="ECO:0000313" key="3">
    <source>
        <dbReference type="Proteomes" id="UP000193884"/>
    </source>
</evidence>
<evidence type="ECO:0000256" key="1">
    <source>
        <dbReference type="SAM" id="MobiDB-lite"/>
    </source>
</evidence>
<reference evidence="2 3" key="1">
    <citation type="submission" date="2017-03" db="EMBL/GenBank/DDBJ databases">
        <title>Whole genome sequences of fourteen strains of Bradyrhizobium canariense and one strain of Bradyrhizobium japonicum isolated from Lupinus (Papilionoideae: Genisteae) species in Algeria.</title>
        <authorList>
            <person name="Crovadore J."/>
            <person name="Chekireb D."/>
            <person name="Brachmann A."/>
            <person name="Chablais R."/>
            <person name="Cochard B."/>
            <person name="Lefort F."/>
        </authorList>
    </citation>
    <scope>NUCLEOTIDE SEQUENCE [LARGE SCALE GENOMIC DNA]</scope>
    <source>
        <strain evidence="2 3">UBMAN05</strain>
    </source>
</reference>
<protein>
    <submittedName>
        <fullName evidence="2">Uncharacterized protein</fullName>
    </submittedName>
</protein>
<feature type="region of interest" description="Disordered" evidence="1">
    <location>
        <begin position="52"/>
        <end position="76"/>
    </location>
</feature>
<name>A0ABX3WZT3_9BRAD</name>
<dbReference type="EMBL" id="NAFK01000168">
    <property type="protein sequence ID" value="OSJ26155.1"/>
    <property type="molecule type" value="Genomic_DNA"/>
</dbReference>
<evidence type="ECO:0000313" key="2">
    <source>
        <dbReference type="EMBL" id="OSJ26155.1"/>
    </source>
</evidence>